<sequence>MKDNYNIRWRNLHHLNEKLLYIISVTVDSLTFPSWLQLVQNAGKAFRYEQKQSRPLNFCNSPFLLAGITKTKGLHHSRLIRMMKNIKASLSRNLKMGKQQLTISTARVCHFFSHSCSTCHSPMVSFEADVSFEVLWHQTHPNHQSWEHLGYLY</sequence>
<name>A0A6M2E882_9ROSI</name>
<protein>
    <submittedName>
        <fullName evidence="1">Uncharacterized protein</fullName>
    </submittedName>
</protein>
<dbReference type="AlphaFoldDB" id="A0A6M2E882"/>
<organism evidence="1">
    <name type="scientific">Populus davidiana</name>
    <dbReference type="NCBI Taxonomy" id="266767"/>
    <lineage>
        <taxon>Eukaryota</taxon>
        <taxon>Viridiplantae</taxon>
        <taxon>Streptophyta</taxon>
        <taxon>Embryophyta</taxon>
        <taxon>Tracheophyta</taxon>
        <taxon>Spermatophyta</taxon>
        <taxon>Magnoliopsida</taxon>
        <taxon>eudicotyledons</taxon>
        <taxon>Gunneridae</taxon>
        <taxon>Pentapetalae</taxon>
        <taxon>rosids</taxon>
        <taxon>fabids</taxon>
        <taxon>Malpighiales</taxon>
        <taxon>Salicaceae</taxon>
        <taxon>Saliceae</taxon>
        <taxon>Populus</taxon>
    </lineage>
</organism>
<accession>A0A6M2E882</accession>
<evidence type="ECO:0000313" key="1">
    <source>
        <dbReference type="EMBL" id="NUU81394.1"/>
    </source>
</evidence>
<dbReference type="EMBL" id="GILB01001061">
    <property type="protein sequence ID" value="NUU81394.1"/>
    <property type="molecule type" value="Transcribed_RNA"/>
</dbReference>
<proteinExistence type="predicted"/>
<reference evidence="1" key="1">
    <citation type="submission" date="2020-03" db="EMBL/GenBank/DDBJ databases">
        <authorList>
            <person name="Zhang R."/>
        </authorList>
    </citation>
    <scope>NUCLEOTIDE SEQUENCE</scope>
</reference>